<protein>
    <submittedName>
        <fullName evidence="1">Uncharacterized protein</fullName>
    </submittedName>
</protein>
<organism evidence="1 2">
    <name type="scientific">Sorghum bicolor</name>
    <name type="common">Sorghum</name>
    <name type="synonym">Sorghum vulgare</name>
    <dbReference type="NCBI Taxonomy" id="4558"/>
    <lineage>
        <taxon>Eukaryota</taxon>
        <taxon>Viridiplantae</taxon>
        <taxon>Streptophyta</taxon>
        <taxon>Embryophyta</taxon>
        <taxon>Tracheophyta</taxon>
        <taxon>Spermatophyta</taxon>
        <taxon>Magnoliopsida</taxon>
        <taxon>Liliopsida</taxon>
        <taxon>Poales</taxon>
        <taxon>Poaceae</taxon>
        <taxon>PACMAD clade</taxon>
        <taxon>Panicoideae</taxon>
        <taxon>Andropogonodae</taxon>
        <taxon>Andropogoneae</taxon>
        <taxon>Sorghinae</taxon>
        <taxon>Sorghum</taxon>
    </lineage>
</organism>
<dbReference type="AlphaFoldDB" id="A0A921QBS0"/>
<name>A0A921QBS0_SORBI</name>
<gene>
    <name evidence="1" type="ORF">BDA96_09G256200</name>
</gene>
<dbReference type="EMBL" id="CM027688">
    <property type="protein sequence ID" value="KAG0519344.1"/>
    <property type="molecule type" value="Genomic_DNA"/>
</dbReference>
<sequence>MRRDVHGRVTSWVDFGREMYMPTEISAGLS</sequence>
<proteinExistence type="predicted"/>
<reference evidence="1" key="2">
    <citation type="submission" date="2020-10" db="EMBL/GenBank/DDBJ databases">
        <authorList>
            <person name="Cooper E.A."/>
            <person name="Brenton Z.W."/>
            <person name="Flinn B.S."/>
            <person name="Jenkins J."/>
            <person name="Shu S."/>
            <person name="Flowers D."/>
            <person name="Luo F."/>
            <person name="Wang Y."/>
            <person name="Xia P."/>
            <person name="Barry K."/>
            <person name="Daum C."/>
            <person name="Lipzen A."/>
            <person name="Yoshinaga Y."/>
            <person name="Schmutz J."/>
            <person name="Saski C."/>
            <person name="Vermerris W."/>
            <person name="Kresovich S."/>
        </authorList>
    </citation>
    <scope>NUCLEOTIDE SEQUENCE</scope>
</reference>
<reference evidence="1" key="1">
    <citation type="journal article" date="2019" name="BMC Genomics">
        <title>A new reference genome for Sorghum bicolor reveals high levels of sequence similarity between sweet and grain genotypes: implications for the genetics of sugar metabolism.</title>
        <authorList>
            <person name="Cooper E.A."/>
            <person name="Brenton Z.W."/>
            <person name="Flinn B.S."/>
            <person name="Jenkins J."/>
            <person name="Shu S."/>
            <person name="Flowers D."/>
            <person name="Luo F."/>
            <person name="Wang Y."/>
            <person name="Xia P."/>
            <person name="Barry K."/>
            <person name="Daum C."/>
            <person name="Lipzen A."/>
            <person name="Yoshinaga Y."/>
            <person name="Schmutz J."/>
            <person name="Saski C."/>
            <person name="Vermerris W."/>
            <person name="Kresovich S."/>
        </authorList>
    </citation>
    <scope>NUCLEOTIDE SEQUENCE</scope>
</reference>
<accession>A0A921QBS0</accession>
<evidence type="ECO:0000313" key="1">
    <source>
        <dbReference type="EMBL" id="KAG0519344.1"/>
    </source>
</evidence>
<comment type="caution">
    <text evidence="1">The sequence shown here is derived from an EMBL/GenBank/DDBJ whole genome shotgun (WGS) entry which is preliminary data.</text>
</comment>
<dbReference type="Proteomes" id="UP000807115">
    <property type="component" value="Chromosome 9"/>
</dbReference>
<evidence type="ECO:0000313" key="2">
    <source>
        <dbReference type="Proteomes" id="UP000807115"/>
    </source>
</evidence>